<protein>
    <recommendedName>
        <fullName evidence="18">Potassium channel domain-containing protein</fullName>
    </recommendedName>
</protein>
<evidence type="ECO:0000256" key="6">
    <source>
        <dbReference type="ARBA" id="ARBA00022958"/>
    </source>
</evidence>
<evidence type="ECO:0000256" key="10">
    <source>
        <dbReference type="ARBA" id="ARBA00023303"/>
    </source>
</evidence>
<comment type="catalytic activity">
    <reaction evidence="11">
        <text>K(+)(in) = K(+)(out)</text>
        <dbReference type="Rhea" id="RHEA:29463"/>
        <dbReference type="ChEBI" id="CHEBI:29103"/>
    </reaction>
</comment>
<evidence type="ECO:0000256" key="5">
    <source>
        <dbReference type="ARBA" id="ARBA00022826"/>
    </source>
</evidence>
<evidence type="ECO:0000259" key="15">
    <source>
        <dbReference type="Pfam" id="PF07885"/>
    </source>
</evidence>
<feature type="transmembrane region" description="Helical" evidence="13">
    <location>
        <begin position="232"/>
        <end position="252"/>
    </location>
</feature>
<keyword evidence="5" id="KW-0631">Potassium channel</keyword>
<gene>
    <name evidence="17" type="ORF">Cvel_27360</name>
</gene>
<dbReference type="PANTHER" id="PTHR10027">
    <property type="entry name" value="CALCIUM-ACTIVATED POTASSIUM CHANNEL ALPHA CHAIN"/>
    <property type="match status" value="1"/>
</dbReference>
<evidence type="ECO:0000256" key="11">
    <source>
        <dbReference type="ARBA" id="ARBA00034430"/>
    </source>
</evidence>
<keyword evidence="6" id="KW-0630">Potassium</keyword>
<organism evidence="17">
    <name type="scientific">Chromera velia CCMP2878</name>
    <dbReference type="NCBI Taxonomy" id="1169474"/>
    <lineage>
        <taxon>Eukaryota</taxon>
        <taxon>Sar</taxon>
        <taxon>Alveolata</taxon>
        <taxon>Colpodellida</taxon>
        <taxon>Chromeraceae</taxon>
        <taxon>Chromera</taxon>
    </lineage>
</organism>
<keyword evidence="9 13" id="KW-0472">Membrane</keyword>
<evidence type="ECO:0000256" key="1">
    <source>
        <dbReference type="ARBA" id="ARBA00004141"/>
    </source>
</evidence>
<dbReference type="AlphaFoldDB" id="A0A0G4HGY4"/>
<proteinExistence type="predicted"/>
<evidence type="ECO:0000313" key="17">
    <source>
        <dbReference type="EMBL" id="CEM43215.1"/>
    </source>
</evidence>
<dbReference type="GO" id="GO:0016020">
    <property type="term" value="C:membrane"/>
    <property type="evidence" value="ECO:0007669"/>
    <property type="project" value="UniProtKB-SubCell"/>
</dbReference>
<feature type="domain" description="Calcium-activated potassium channel BK alpha subunit" evidence="14">
    <location>
        <begin position="360"/>
        <end position="453"/>
    </location>
</feature>
<feature type="domain" description="Potassium channel" evidence="15">
    <location>
        <begin position="188"/>
        <end position="256"/>
    </location>
</feature>
<evidence type="ECO:0000256" key="13">
    <source>
        <dbReference type="SAM" id="Phobius"/>
    </source>
</evidence>
<keyword evidence="8" id="KW-0406">Ion transport</keyword>
<feature type="transmembrane region" description="Helical" evidence="13">
    <location>
        <begin position="83"/>
        <end position="106"/>
    </location>
</feature>
<evidence type="ECO:0008006" key="18">
    <source>
        <dbReference type="Google" id="ProtNLM"/>
    </source>
</evidence>
<keyword evidence="2" id="KW-0813">Transport</keyword>
<dbReference type="GO" id="GO:0005267">
    <property type="term" value="F:potassium channel activity"/>
    <property type="evidence" value="ECO:0007669"/>
    <property type="project" value="UniProtKB-KW"/>
</dbReference>
<feature type="compositionally biased region" description="Acidic residues" evidence="12">
    <location>
        <begin position="680"/>
        <end position="689"/>
    </location>
</feature>
<feature type="domain" description="RCK N-terminal" evidence="16">
    <location>
        <begin position="796"/>
        <end position="909"/>
    </location>
</feature>
<feature type="region of interest" description="Disordered" evidence="12">
    <location>
        <begin position="605"/>
        <end position="716"/>
    </location>
</feature>
<keyword evidence="10" id="KW-0407">Ion channel</keyword>
<feature type="region of interest" description="Disordered" evidence="12">
    <location>
        <begin position="555"/>
        <end position="578"/>
    </location>
</feature>
<feature type="compositionally biased region" description="Low complexity" evidence="12">
    <location>
        <begin position="1006"/>
        <end position="1015"/>
    </location>
</feature>
<keyword evidence="3" id="KW-0633">Potassium transport</keyword>
<dbReference type="InterPro" id="IPR003929">
    <property type="entry name" value="K_chnl_BK_asu"/>
</dbReference>
<dbReference type="InterPro" id="IPR003148">
    <property type="entry name" value="RCK_N"/>
</dbReference>
<feature type="non-terminal residue" evidence="17">
    <location>
        <position position="1037"/>
    </location>
</feature>
<evidence type="ECO:0000259" key="16">
    <source>
        <dbReference type="Pfam" id="PF22614"/>
    </source>
</evidence>
<keyword evidence="4 13" id="KW-0812">Transmembrane</keyword>
<evidence type="ECO:0000256" key="12">
    <source>
        <dbReference type="SAM" id="MobiDB-lite"/>
    </source>
</evidence>
<dbReference type="Gene3D" id="1.10.287.70">
    <property type="match status" value="1"/>
</dbReference>
<feature type="transmembrane region" description="Helical" evidence="13">
    <location>
        <begin position="12"/>
        <end position="34"/>
    </location>
</feature>
<feature type="transmembrane region" description="Helical" evidence="13">
    <location>
        <begin position="157"/>
        <end position="178"/>
    </location>
</feature>
<dbReference type="Pfam" id="PF03493">
    <property type="entry name" value="BK_channel_a"/>
    <property type="match status" value="1"/>
</dbReference>
<comment type="subcellular location">
    <subcellularLocation>
        <location evidence="1">Membrane</location>
        <topology evidence="1">Multi-pass membrane protein</topology>
    </subcellularLocation>
</comment>
<dbReference type="Pfam" id="PF07885">
    <property type="entry name" value="Ion_trans_2"/>
    <property type="match status" value="1"/>
</dbReference>
<reference evidence="17" key="1">
    <citation type="submission" date="2014-11" db="EMBL/GenBank/DDBJ databases">
        <authorList>
            <person name="Otto D Thomas"/>
            <person name="Naeem Raeece"/>
        </authorList>
    </citation>
    <scope>NUCLEOTIDE SEQUENCE</scope>
</reference>
<evidence type="ECO:0000256" key="4">
    <source>
        <dbReference type="ARBA" id="ARBA00022692"/>
    </source>
</evidence>
<dbReference type="SUPFAM" id="SSF81324">
    <property type="entry name" value="Voltage-gated potassium channels"/>
    <property type="match status" value="1"/>
</dbReference>
<dbReference type="Gene3D" id="3.40.50.720">
    <property type="entry name" value="NAD(P)-binding Rossmann-like Domain"/>
    <property type="match status" value="1"/>
</dbReference>
<dbReference type="InterPro" id="IPR047871">
    <property type="entry name" value="K_chnl_Slo-like"/>
</dbReference>
<feature type="transmembrane region" description="Helical" evidence="13">
    <location>
        <begin position="118"/>
        <end position="137"/>
    </location>
</feature>
<evidence type="ECO:0000256" key="8">
    <source>
        <dbReference type="ARBA" id="ARBA00023065"/>
    </source>
</evidence>
<evidence type="ECO:0000256" key="3">
    <source>
        <dbReference type="ARBA" id="ARBA00022538"/>
    </source>
</evidence>
<dbReference type="Pfam" id="PF22614">
    <property type="entry name" value="Slo-like_RCK"/>
    <property type="match status" value="1"/>
</dbReference>
<dbReference type="EMBL" id="CDMZ01002631">
    <property type="protein sequence ID" value="CEM43215.1"/>
    <property type="molecule type" value="Genomic_DNA"/>
</dbReference>
<feature type="compositionally biased region" description="Gly residues" evidence="12">
    <location>
        <begin position="995"/>
        <end position="1005"/>
    </location>
</feature>
<feature type="compositionally biased region" description="Low complexity" evidence="12">
    <location>
        <begin position="973"/>
        <end position="990"/>
    </location>
</feature>
<evidence type="ECO:0000256" key="2">
    <source>
        <dbReference type="ARBA" id="ARBA00022448"/>
    </source>
</evidence>
<evidence type="ECO:0000256" key="7">
    <source>
        <dbReference type="ARBA" id="ARBA00022989"/>
    </source>
</evidence>
<evidence type="ECO:0000256" key="9">
    <source>
        <dbReference type="ARBA" id="ARBA00023136"/>
    </source>
</evidence>
<feature type="transmembrane region" description="Helical" evidence="13">
    <location>
        <begin position="55"/>
        <end position="77"/>
    </location>
</feature>
<sequence>MGLCTEDCELTWYIFLWTALWGLVSAVAAGFALAPLSVVQLPDYMKFLVNYGNPVYSGAIILLSMYQCIMFAYRTVVERVTPFLYYCELAFCCLLFIEVIAQILSLPRKWAWSVIGKVMGLVTVDCFIISSQVVMFFEKTWYMEAQNTTAASLGATIAGVAFILGVFMYVCSMLFLIFERLGEPEAFGDAAYDVRADGTEHVTFMSAIYFLFVTVGTVGYGEIVPTNTVSRLFTILVIASGIALFSIHLNAIMDQIRARRRGGGAYQVKKGMRHIVVAGAATARTGSIVDEMDLLRCAARQAIAFVVLPNLSTTSGSDDSDSVVRVMAIKRAAPDARIMCLLTRASNYTLLRTVGVHRTDVVCLDEFKLQLLAKSCVVPGFGAMVCNLVKSIGDEDLETDTPLDSWTEEYFDGCTNELYDEPLSRAYEGWLFRDVVMDILERSENKNVYLIGVRFPYVEDQMANEKRERNVVFYPGNTFKIPHASSKPVRDAATTRRLSQLVNADMSERDEGEQLVVGNGMIRGIFVAQDGSAIVQKPDDEKGAVKSRRFSVTALRQSLPMSNGRKRSSHHSSANAHRVSIGGSEVVHQQESPAEGFQGLQEIPVSDSVLPSPSHHARGGNPADLSSRDLNLPGSVGGERRPSAPLTEDAQWPSITPAEEEEQPVSGEAGENAKEKTSATDEEDGEGPEGGDSSVPPAPVTLPGAAVGNPTPRNADALKSGAAKLRRVTKQIIANNRSNHMNSVRRKHMGEGGIPMSALGMMSVKGEEGYFEFLGKLKQQGAAPRPPPPDVLTKGGHVLFCWIPQKDMKRPTLALEHFVRPLRVAEDLEGTPPTSVVVLSPVVPSDWYMVADDSALYYVEGFSTELFDLERCGFRSARAIVCQLTQSAGDVVDPLVADASCIFTVRLIEGQLATSQSKHVPVIAELIFDSNAAFLGGSSGSSPVDDVARVPASEKHKDSGGECTSPVATPAVRSPTRSTTRMRSMKSMRSVFVKPGGGIGTGGPSGASESSAPATHESNPVQEAIGSLKYFQQPRWV</sequence>
<feature type="region of interest" description="Disordered" evidence="12">
    <location>
        <begin position="953"/>
        <end position="1037"/>
    </location>
</feature>
<evidence type="ECO:0000259" key="14">
    <source>
        <dbReference type="Pfam" id="PF03493"/>
    </source>
</evidence>
<dbReference type="PANTHER" id="PTHR10027:SF10">
    <property type="entry name" value="SLOWPOKE 2, ISOFORM D"/>
    <property type="match status" value="1"/>
</dbReference>
<feature type="transmembrane region" description="Helical" evidence="13">
    <location>
        <begin position="202"/>
        <end position="220"/>
    </location>
</feature>
<accession>A0A0G4HGY4</accession>
<dbReference type="InterPro" id="IPR013099">
    <property type="entry name" value="K_chnl_dom"/>
</dbReference>
<name>A0A0G4HGY4_9ALVE</name>
<keyword evidence="7 13" id="KW-1133">Transmembrane helix</keyword>